<keyword evidence="6" id="KW-1185">Reference proteome</keyword>
<evidence type="ECO:0000259" key="3">
    <source>
        <dbReference type="Pfam" id="PF17747"/>
    </source>
</evidence>
<dbReference type="PANTHER" id="PTHR31913">
    <property type="entry name" value="VACUOLAR IMPORT AND DEGRADATION PROTEIN 27"/>
    <property type="match status" value="1"/>
</dbReference>
<dbReference type="InterPro" id="IPR013863">
    <property type="entry name" value="VID27_C"/>
</dbReference>
<feature type="compositionally biased region" description="Acidic residues" evidence="1">
    <location>
        <begin position="362"/>
        <end position="399"/>
    </location>
</feature>
<dbReference type="AlphaFoldDB" id="A0A8I3ADT3"/>
<sequence length="770" mass="87328">MNIFRSLIGKVWQDPNAAEVVKIESGQLYLVRPGNVRSSRECIYNEAIATIRRVPSIEHNFQLVITRVYEEGDQELLEDEDETDEEKVFLISEELEFRPGPGENPQEASFVWRDLDGDIDELYEFLMTEETNEPTRAFFETCMYRAMYERKYRTSADNIGDSELEEFMWKPPPPKSTRAKSKTTVARKETDNLPPTAEDVSAPKQPVVSTPKKVIGKPKPVSRGVDLSEIAEAEAEAYFFVWDLEADGFVSALDEVLDAKIIKRTSGDYNYWIAATCDEGDLIMHKIASDMNPRWSQQTHSLTWNYKVEGTYGSWAFQFATPDGYKRFKAAFTRAAWETLHRVPWTKIKPDEQAYVMSSNSEDVEMHDGEDEEGDEEEVWSELDPDEEPSDEEEEEEDTSSIPRTSGERNSMLTVGYKGDRSYVVRGNNIGVFSHTGDNRVKYFATISKISTTKGKEFKPREVMLHDQDSKMILMNPSDPHSLYNMDIERGKVVEEWKVHDDVTVDHMAPDSKFAQTTREQTLVGASHNALFRIDPRISGNKMVDSQYKQYVSKNKFSGVATTANGKLAVASEKGDIRLFDCIGKNAKTALPPLGDPILGIDVTANGRWIVATTKGYLLLIDTLIGEGRYAGSLGFDRSFPADAKPMPRRLTLRAEHVAYMNHGISFSPARFNQGEGQEENAIVTSTGKYVIAWDFKKVKKGQLDKYEIKKYEDSVVQDNFKFGDDKEINDVSDRCLGEQCVGDQQEKSEEANPNVTCSDDFAEQIKYRK</sequence>
<evidence type="ECO:0000259" key="4">
    <source>
        <dbReference type="Pfam" id="PF17748"/>
    </source>
</evidence>
<dbReference type="Pfam" id="PF17748">
    <property type="entry name" value="VID27_N"/>
    <property type="match status" value="1"/>
</dbReference>
<feature type="region of interest" description="Disordered" evidence="1">
    <location>
        <begin position="362"/>
        <end position="413"/>
    </location>
</feature>
<dbReference type="Pfam" id="PF08553">
    <property type="entry name" value="VID27"/>
    <property type="match status" value="1"/>
</dbReference>
<comment type="caution">
    <text evidence="5">The sequence shown here is derived from an EMBL/GenBank/DDBJ whole genome shotgun (WGS) entry which is preliminary data.</text>
</comment>
<dbReference type="InterPro" id="IPR040979">
    <property type="entry name" value="Vid27_N"/>
</dbReference>
<name>A0A8I3ADT3_9AGAM</name>
<evidence type="ECO:0000313" key="6">
    <source>
        <dbReference type="Proteomes" id="UP000683000"/>
    </source>
</evidence>
<organism evidence="5 6">
    <name type="scientific">Boletus reticuloceps</name>
    <dbReference type="NCBI Taxonomy" id="495285"/>
    <lineage>
        <taxon>Eukaryota</taxon>
        <taxon>Fungi</taxon>
        <taxon>Dikarya</taxon>
        <taxon>Basidiomycota</taxon>
        <taxon>Agaricomycotina</taxon>
        <taxon>Agaricomycetes</taxon>
        <taxon>Agaricomycetidae</taxon>
        <taxon>Boletales</taxon>
        <taxon>Boletineae</taxon>
        <taxon>Boletaceae</taxon>
        <taxon>Boletoideae</taxon>
        <taxon>Boletus</taxon>
    </lineage>
</organism>
<gene>
    <name evidence="5" type="ORF">JVT61DRAFT_13045</name>
</gene>
<dbReference type="PANTHER" id="PTHR31913:SF0">
    <property type="entry name" value="VACUOLAR IMPORT AND DEGRADATION PROTEIN 27"/>
    <property type="match status" value="1"/>
</dbReference>
<feature type="compositionally biased region" description="Polar residues" evidence="1">
    <location>
        <begin position="402"/>
        <end position="413"/>
    </location>
</feature>
<evidence type="ECO:0000313" key="5">
    <source>
        <dbReference type="EMBL" id="KAG6378770.1"/>
    </source>
</evidence>
<protein>
    <submittedName>
        <fullName evidence="5">VID27 cytoplasmic protein-domain-containing protein</fullName>
    </submittedName>
</protein>
<dbReference type="GO" id="GO:0005634">
    <property type="term" value="C:nucleus"/>
    <property type="evidence" value="ECO:0007669"/>
    <property type="project" value="TreeGrafter"/>
</dbReference>
<dbReference type="InterPro" id="IPR040768">
    <property type="entry name" value="Vid27_PH"/>
</dbReference>
<feature type="domain" description="Vacuolar import/degradation Vid27 C-terminal" evidence="2">
    <location>
        <begin position="408"/>
        <end position="729"/>
    </location>
</feature>
<dbReference type="InterPro" id="IPR040458">
    <property type="entry name" value="Vid27"/>
</dbReference>
<feature type="region of interest" description="Disordered" evidence="1">
    <location>
        <begin position="165"/>
        <end position="215"/>
    </location>
</feature>
<evidence type="ECO:0000256" key="1">
    <source>
        <dbReference type="SAM" id="MobiDB-lite"/>
    </source>
</evidence>
<feature type="domain" description="Vid27 N-terminal" evidence="4">
    <location>
        <begin position="1"/>
        <end position="167"/>
    </location>
</feature>
<dbReference type="OrthoDB" id="10251113at2759"/>
<dbReference type="GO" id="GO:0005737">
    <property type="term" value="C:cytoplasm"/>
    <property type="evidence" value="ECO:0007669"/>
    <property type="project" value="TreeGrafter"/>
</dbReference>
<reference evidence="5" key="1">
    <citation type="submission" date="2021-03" db="EMBL/GenBank/DDBJ databases">
        <title>Evolutionary innovations through gain and loss of genes in the ectomycorrhizal Boletales.</title>
        <authorList>
            <person name="Wu G."/>
            <person name="Miyauchi S."/>
            <person name="Morin E."/>
            <person name="Yang Z.-L."/>
            <person name="Xu J."/>
            <person name="Martin F.M."/>
        </authorList>
    </citation>
    <scope>NUCLEOTIDE SEQUENCE</scope>
    <source>
        <strain evidence="5">BR01</strain>
    </source>
</reference>
<dbReference type="EMBL" id="JAGFBS010000006">
    <property type="protein sequence ID" value="KAG6378770.1"/>
    <property type="molecule type" value="Genomic_DNA"/>
</dbReference>
<dbReference type="SUPFAM" id="SSF69322">
    <property type="entry name" value="Tricorn protease domain 2"/>
    <property type="match status" value="1"/>
</dbReference>
<evidence type="ECO:0000259" key="2">
    <source>
        <dbReference type="Pfam" id="PF08553"/>
    </source>
</evidence>
<dbReference type="Proteomes" id="UP000683000">
    <property type="component" value="Unassembled WGS sequence"/>
</dbReference>
<accession>A0A8I3ADT3</accession>
<feature type="domain" description="Vid27 PH-like" evidence="3">
    <location>
        <begin position="234"/>
        <end position="339"/>
    </location>
</feature>
<dbReference type="Pfam" id="PF17747">
    <property type="entry name" value="VID27_PH"/>
    <property type="match status" value="1"/>
</dbReference>
<proteinExistence type="predicted"/>